<evidence type="ECO:0000313" key="1">
    <source>
        <dbReference type="EMBL" id="ACY01937.1"/>
    </source>
</evidence>
<dbReference type="ExpressionAtlas" id="E2DN04">
    <property type="expression patterns" value="baseline and differential"/>
</dbReference>
<reference evidence="1" key="1">
    <citation type="submission" date="2009-09" db="EMBL/GenBank/DDBJ databases">
        <title>A Sugarbeat Map3k of the Type That Positively Controls R Gene Disease Resistance.</title>
        <authorList>
            <person name="Shao J.Y."/>
            <person name="Kuykendall L.D."/>
            <person name="Naegel R."/>
            <person name="McGrath J.M."/>
        </authorList>
    </citation>
    <scope>NUCLEOTIDE SEQUENCE</scope>
</reference>
<dbReference type="EMBL" id="GU057342">
    <property type="protein sequence ID" value="ACY01937.1"/>
    <property type="molecule type" value="Genomic_DNA"/>
</dbReference>
<protein>
    <submittedName>
        <fullName evidence="1">Uncharacterized protein</fullName>
    </submittedName>
</protein>
<organism evidence="1">
    <name type="scientific">Beta vulgaris</name>
    <name type="common">Sugar beet</name>
    <dbReference type="NCBI Taxonomy" id="161934"/>
    <lineage>
        <taxon>Eukaryota</taxon>
        <taxon>Viridiplantae</taxon>
        <taxon>Streptophyta</taxon>
        <taxon>Embryophyta</taxon>
        <taxon>Tracheophyta</taxon>
        <taxon>Spermatophyta</taxon>
        <taxon>Magnoliopsida</taxon>
        <taxon>eudicotyledons</taxon>
        <taxon>Gunneridae</taxon>
        <taxon>Pentapetalae</taxon>
        <taxon>Caryophyllales</taxon>
        <taxon>Chenopodiaceae</taxon>
        <taxon>Betoideae</taxon>
        <taxon>Beta</taxon>
    </lineage>
</organism>
<sequence>MKSMKNSSVVEVVLVTFAIIGVIVMSSTTGASASQFGAEISEEVFPISNIIVQLQERSISRSAGHNNEVGKSLSCAAKYESCSDQQCCLGYVCGPASPVVPLAVCQPCGIATEDCYFGRACCPGFTCHRDGFALVGKCSNP</sequence>
<name>E2DN04_BETVU</name>
<proteinExistence type="predicted"/>
<dbReference type="AlphaFoldDB" id="E2DN04"/>
<accession>E2DN04</accession>